<reference evidence="14 15" key="1">
    <citation type="submission" date="2014-02" db="EMBL/GenBank/DDBJ databases">
        <title>Vibrio fortis Dalian14 Genome Sequencing.</title>
        <authorList>
            <person name="Wang Y."/>
            <person name="Song L."/>
            <person name="Liu G."/>
            <person name="Ding J."/>
        </authorList>
    </citation>
    <scope>NUCLEOTIDE SEQUENCE [LARGE SCALE GENOMIC DNA]</scope>
    <source>
        <strain evidence="14 15">Dalian14</strain>
    </source>
</reference>
<feature type="domain" description="PAS" evidence="12">
    <location>
        <begin position="338"/>
        <end position="409"/>
    </location>
</feature>
<evidence type="ECO:0000256" key="6">
    <source>
        <dbReference type="ARBA" id="ARBA00022741"/>
    </source>
</evidence>
<proteinExistence type="predicted"/>
<dbReference type="GO" id="GO:1902201">
    <property type="term" value="P:negative regulation of bacterial-type flagellum-dependent cell motility"/>
    <property type="evidence" value="ECO:0007669"/>
    <property type="project" value="TreeGrafter"/>
</dbReference>
<evidence type="ECO:0000256" key="4">
    <source>
        <dbReference type="ARBA" id="ARBA00022553"/>
    </source>
</evidence>
<dbReference type="GO" id="GO:0043709">
    <property type="term" value="P:cell adhesion involved in single-species biofilm formation"/>
    <property type="evidence" value="ECO:0007669"/>
    <property type="project" value="TreeGrafter"/>
</dbReference>
<dbReference type="InterPro" id="IPR043128">
    <property type="entry name" value="Rev_trsase/Diguanyl_cyclase"/>
</dbReference>
<name>A0A066URL9_9VIBR</name>
<evidence type="ECO:0000313" key="14">
    <source>
        <dbReference type="EMBL" id="KDN26784.1"/>
    </source>
</evidence>
<evidence type="ECO:0000256" key="10">
    <source>
        <dbReference type="ARBA" id="ARBA00034247"/>
    </source>
</evidence>
<dbReference type="GO" id="GO:0016301">
    <property type="term" value="F:kinase activity"/>
    <property type="evidence" value="ECO:0007669"/>
    <property type="project" value="UniProtKB-KW"/>
</dbReference>
<keyword evidence="4" id="KW-0597">Phosphoprotein</keyword>
<keyword evidence="7" id="KW-0418">Kinase</keyword>
<dbReference type="NCBIfam" id="TIGR00229">
    <property type="entry name" value="sensory_box"/>
    <property type="match status" value="1"/>
</dbReference>
<dbReference type="PROSITE" id="PS50887">
    <property type="entry name" value="GGDEF"/>
    <property type="match status" value="1"/>
</dbReference>
<keyword evidence="8" id="KW-0067">ATP-binding</keyword>
<keyword evidence="5" id="KW-0808">Transferase</keyword>
<dbReference type="PROSITE" id="PS50112">
    <property type="entry name" value="PAS"/>
    <property type="match status" value="1"/>
</dbReference>
<dbReference type="Proteomes" id="UP000027219">
    <property type="component" value="Unassembled WGS sequence"/>
</dbReference>
<keyword evidence="9" id="KW-0902">Two-component regulatory system</keyword>
<dbReference type="SMART" id="SM00267">
    <property type="entry name" value="GGDEF"/>
    <property type="match status" value="1"/>
</dbReference>
<keyword evidence="11" id="KW-0812">Transmembrane</keyword>
<dbReference type="InterPro" id="IPR048760">
    <property type="entry name" value="VP0354-like_sensor_dom"/>
</dbReference>
<comment type="caution">
    <text evidence="14">The sequence shown here is derived from an EMBL/GenBank/DDBJ whole genome shotgun (WGS) entry which is preliminary data.</text>
</comment>
<dbReference type="SUPFAM" id="SSF103190">
    <property type="entry name" value="Sensory domain-like"/>
    <property type="match status" value="2"/>
</dbReference>
<dbReference type="PANTHER" id="PTHR45138">
    <property type="entry name" value="REGULATORY COMPONENTS OF SENSORY TRANSDUCTION SYSTEM"/>
    <property type="match status" value="1"/>
</dbReference>
<sequence length="627" mass="71766">MRNKKTIATLLVICVTFCAAIALYYQQRYQDVKKQSYQRTAKQALHQLVYAERDYNVLKDQLVSMMQLLSHSQSLVDFATSPSVENKNLLEEVWQSVLVNQRWYTQIHLLDIDGHEKVRVNYSSRTGVVTLPNELQDKSNYGYFHYAQTLDAEEIGGWGIELESEYGELTYPYTPVLRVITPVQTPERRVGYLVINLDVWGLASRLNFSPDFDFRAEVVNQYGYYIASQNKSKLFGDSIPERKGFNLSQIAPKTWQAISSERMGYMFEDGNLFAFNTVDLAQKQKMHLVIQLSSEQLLERAERDLNDLAQEQLIVFFTVMVFAFPLAYLVTHYQRRSLESKLARAALNGMSAVMISDKHHRTIMTNNEFENMTGYSKSQVDGKNALQLLLENSEQLHTAETIWTHLEENDLWEGEVSCKSKLRIPFTAIMRVQAVKSNSGKVSYYITSLVDITVRKELEVRLRILSERDSLSKLWNRRKFEEQLAQYSRMVERFPNESQVCLALIDIDNFKRINDELGHDEGDRVIARVAAILQESLRTTDFVARVGGEEFAILMPHTSLAEARRVLDRLRIEVQLSGGTKVTVSIGYTDLTGNSTHSYKCADIGLYESKSSGRNTISICTSQADVA</sequence>
<dbReference type="Pfam" id="PF13426">
    <property type="entry name" value="PAS_9"/>
    <property type="match status" value="1"/>
</dbReference>
<keyword evidence="11" id="KW-0472">Membrane</keyword>
<evidence type="ECO:0000256" key="3">
    <source>
        <dbReference type="ARBA" id="ARBA00012528"/>
    </source>
</evidence>
<feature type="domain" description="GGDEF" evidence="13">
    <location>
        <begin position="498"/>
        <end position="622"/>
    </location>
</feature>
<dbReference type="STRING" id="212667.VFDL14_08915"/>
<dbReference type="InterPro" id="IPR029787">
    <property type="entry name" value="Nucleotide_cyclase"/>
</dbReference>
<dbReference type="InterPro" id="IPR029151">
    <property type="entry name" value="Sensor-like_sf"/>
</dbReference>
<comment type="cofactor">
    <cofactor evidence="1">
        <name>Mg(2+)</name>
        <dbReference type="ChEBI" id="CHEBI:18420"/>
    </cofactor>
</comment>
<dbReference type="Pfam" id="PF21623">
    <property type="entry name" value="HK_sensor_dom_bact"/>
    <property type="match status" value="1"/>
</dbReference>
<dbReference type="FunFam" id="3.30.70.270:FF:000001">
    <property type="entry name" value="Diguanylate cyclase domain protein"/>
    <property type="match status" value="1"/>
</dbReference>
<evidence type="ECO:0000256" key="8">
    <source>
        <dbReference type="ARBA" id="ARBA00022840"/>
    </source>
</evidence>
<dbReference type="RefSeq" id="WP_032553061.1">
    <property type="nucleotide sequence ID" value="NZ_JFFR01000028.1"/>
</dbReference>
<evidence type="ECO:0000256" key="9">
    <source>
        <dbReference type="ARBA" id="ARBA00023012"/>
    </source>
</evidence>
<dbReference type="GO" id="GO:0052621">
    <property type="term" value="F:diguanylate cyclase activity"/>
    <property type="evidence" value="ECO:0007669"/>
    <property type="project" value="UniProtKB-EC"/>
</dbReference>
<evidence type="ECO:0000259" key="13">
    <source>
        <dbReference type="PROSITE" id="PS50887"/>
    </source>
</evidence>
<dbReference type="InterPro" id="IPR000160">
    <property type="entry name" value="GGDEF_dom"/>
</dbReference>
<dbReference type="AlphaFoldDB" id="A0A066URL9"/>
<dbReference type="InterPro" id="IPR000014">
    <property type="entry name" value="PAS"/>
</dbReference>
<gene>
    <name evidence="14" type="ORF">VFDL14_08915</name>
</gene>
<dbReference type="GO" id="GO:0000160">
    <property type="term" value="P:phosphorelay signal transduction system"/>
    <property type="evidence" value="ECO:0007669"/>
    <property type="project" value="UniProtKB-KW"/>
</dbReference>
<dbReference type="Gene3D" id="3.30.450.20">
    <property type="entry name" value="PAS domain"/>
    <property type="match status" value="3"/>
</dbReference>
<comment type="catalytic activity">
    <reaction evidence="10">
        <text>2 GTP = 3',3'-c-di-GMP + 2 diphosphate</text>
        <dbReference type="Rhea" id="RHEA:24898"/>
        <dbReference type="ChEBI" id="CHEBI:33019"/>
        <dbReference type="ChEBI" id="CHEBI:37565"/>
        <dbReference type="ChEBI" id="CHEBI:58805"/>
        <dbReference type="EC" id="2.7.7.65"/>
    </reaction>
</comment>
<organism evidence="14 15">
    <name type="scientific">Vibrio fortis</name>
    <dbReference type="NCBI Taxonomy" id="212667"/>
    <lineage>
        <taxon>Bacteria</taxon>
        <taxon>Pseudomonadati</taxon>
        <taxon>Pseudomonadota</taxon>
        <taxon>Gammaproteobacteria</taxon>
        <taxon>Vibrionales</taxon>
        <taxon>Vibrionaceae</taxon>
        <taxon>Vibrio</taxon>
    </lineage>
</organism>
<dbReference type="PANTHER" id="PTHR45138:SF9">
    <property type="entry name" value="DIGUANYLATE CYCLASE DGCM-RELATED"/>
    <property type="match status" value="1"/>
</dbReference>
<protein>
    <recommendedName>
        <fullName evidence="3">diguanylate cyclase</fullName>
        <ecNumber evidence="3">2.7.7.65</ecNumber>
    </recommendedName>
</protein>
<keyword evidence="15" id="KW-1185">Reference proteome</keyword>
<dbReference type="SUPFAM" id="SSF55785">
    <property type="entry name" value="PYP-like sensor domain (PAS domain)"/>
    <property type="match status" value="1"/>
</dbReference>
<evidence type="ECO:0000313" key="15">
    <source>
        <dbReference type="Proteomes" id="UP000027219"/>
    </source>
</evidence>
<dbReference type="GO" id="GO:0005886">
    <property type="term" value="C:plasma membrane"/>
    <property type="evidence" value="ECO:0007669"/>
    <property type="project" value="UniProtKB-SubCell"/>
</dbReference>
<evidence type="ECO:0000256" key="5">
    <source>
        <dbReference type="ARBA" id="ARBA00022679"/>
    </source>
</evidence>
<dbReference type="GO" id="GO:0005524">
    <property type="term" value="F:ATP binding"/>
    <property type="evidence" value="ECO:0007669"/>
    <property type="project" value="UniProtKB-KW"/>
</dbReference>
<dbReference type="CDD" id="cd00130">
    <property type="entry name" value="PAS"/>
    <property type="match status" value="1"/>
</dbReference>
<evidence type="ECO:0000256" key="2">
    <source>
        <dbReference type="ARBA" id="ARBA00004533"/>
    </source>
</evidence>
<comment type="subcellular location">
    <subcellularLocation>
        <location evidence="2">Cell inner membrane</location>
    </subcellularLocation>
</comment>
<evidence type="ECO:0000259" key="12">
    <source>
        <dbReference type="PROSITE" id="PS50112"/>
    </source>
</evidence>
<accession>A0A066URL9</accession>
<evidence type="ECO:0000256" key="11">
    <source>
        <dbReference type="SAM" id="Phobius"/>
    </source>
</evidence>
<dbReference type="EC" id="2.7.7.65" evidence="3"/>
<dbReference type="EMBL" id="JFFR01000028">
    <property type="protein sequence ID" value="KDN26784.1"/>
    <property type="molecule type" value="Genomic_DNA"/>
</dbReference>
<dbReference type="SUPFAM" id="SSF55073">
    <property type="entry name" value="Nucleotide cyclase"/>
    <property type="match status" value="1"/>
</dbReference>
<dbReference type="InterPro" id="IPR035965">
    <property type="entry name" value="PAS-like_dom_sf"/>
</dbReference>
<dbReference type="NCBIfam" id="TIGR00254">
    <property type="entry name" value="GGDEF"/>
    <property type="match status" value="1"/>
</dbReference>
<dbReference type="Gene3D" id="3.30.70.270">
    <property type="match status" value="1"/>
</dbReference>
<evidence type="ECO:0000256" key="7">
    <source>
        <dbReference type="ARBA" id="ARBA00022777"/>
    </source>
</evidence>
<dbReference type="Gene3D" id="1.20.5.170">
    <property type="match status" value="1"/>
</dbReference>
<dbReference type="OrthoDB" id="9812260at2"/>
<dbReference type="Pfam" id="PF00990">
    <property type="entry name" value="GGDEF"/>
    <property type="match status" value="1"/>
</dbReference>
<feature type="transmembrane region" description="Helical" evidence="11">
    <location>
        <begin position="313"/>
        <end position="331"/>
    </location>
</feature>
<dbReference type="CDD" id="cd01949">
    <property type="entry name" value="GGDEF"/>
    <property type="match status" value="1"/>
</dbReference>
<keyword evidence="6" id="KW-0547">Nucleotide-binding</keyword>
<evidence type="ECO:0000256" key="1">
    <source>
        <dbReference type="ARBA" id="ARBA00001946"/>
    </source>
</evidence>
<keyword evidence="11" id="KW-1133">Transmembrane helix</keyword>
<dbReference type="InterPro" id="IPR050469">
    <property type="entry name" value="Diguanylate_Cyclase"/>
</dbReference>